<organism evidence="6">
    <name type="scientific">uncultured Rubrobacteraceae bacterium</name>
    <dbReference type="NCBI Taxonomy" id="349277"/>
    <lineage>
        <taxon>Bacteria</taxon>
        <taxon>Bacillati</taxon>
        <taxon>Actinomycetota</taxon>
        <taxon>Rubrobacteria</taxon>
        <taxon>Rubrobacterales</taxon>
        <taxon>Rubrobacteraceae</taxon>
        <taxon>environmental samples</taxon>
    </lineage>
</organism>
<dbReference type="CDD" id="cd00056">
    <property type="entry name" value="ENDO3c"/>
    <property type="match status" value="1"/>
</dbReference>
<evidence type="ECO:0000313" key="6">
    <source>
        <dbReference type="EMBL" id="CAA9421906.1"/>
    </source>
</evidence>
<dbReference type="PANTHER" id="PTHR43003">
    <property type="entry name" value="DNA-3-METHYLADENINE GLYCOSYLASE"/>
    <property type="match status" value="1"/>
</dbReference>
<dbReference type="AlphaFoldDB" id="A0A6J4PP36"/>
<dbReference type="GO" id="GO:0032993">
    <property type="term" value="C:protein-DNA complex"/>
    <property type="evidence" value="ECO:0007669"/>
    <property type="project" value="TreeGrafter"/>
</dbReference>
<dbReference type="Gene3D" id="1.10.340.30">
    <property type="entry name" value="Hypothetical protein, domain 2"/>
    <property type="match status" value="1"/>
</dbReference>
<dbReference type="EC" id="3.2.2.21" evidence="2"/>
<feature type="domain" description="HhH-GPD" evidence="5">
    <location>
        <begin position="139"/>
        <end position="302"/>
    </location>
</feature>
<accession>A0A6J4PP36</accession>
<dbReference type="GO" id="GO:0043916">
    <property type="term" value="F:DNA-7-methylguanine glycosylase activity"/>
    <property type="evidence" value="ECO:0007669"/>
    <property type="project" value="TreeGrafter"/>
</dbReference>
<dbReference type="PANTHER" id="PTHR43003:SF5">
    <property type="entry name" value="DNA-3-METHYLADENINE GLYCOSYLASE"/>
    <property type="match status" value="1"/>
</dbReference>
<proteinExistence type="predicted"/>
<keyword evidence="6" id="KW-0378">Hydrolase</keyword>
<reference evidence="6" key="1">
    <citation type="submission" date="2020-02" db="EMBL/GenBank/DDBJ databases">
        <authorList>
            <person name="Meier V. D."/>
        </authorList>
    </citation>
    <scope>NUCLEOTIDE SEQUENCE</scope>
    <source>
        <strain evidence="6">AVDCRST_MAG03</strain>
    </source>
</reference>
<name>A0A6J4PP36_9ACTN</name>
<evidence type="ECO:0000256" key="1">
    <source>
        <dbReference type="ARBA" id="ARBA00000086"/>
    </source>
</evidence>
<gene>
    <name evidence="6" type="ORF">AVDCRST_MAG03-2607</name>
</gene>
<dbReference type="GO" id="GO:0008725">
    <property type="term" value="F:DNA-3-methyladenine glycosylase activity"/>
    <property type="evidence" value="ECO:0007669"/>
    <property type="project" value="TreeGrafter"/>
</dbReference>
<dbReference type="InterPro" id="IPR051912">
    <property type="entry name" value="Alkylbase_DNA_Glycosylase/TA"/>
</dbReference>
<dbReference type="Gene3D" id="1.10.1670.40">
    <property type="match status" value="1"/>
</dbReference>
<dbReference type="SUPFAM" id="SSF48150">
    <property type="entry name" value="DNA-glycosylase"/>
    <property type="match status" value="1"/>
</dbReference>
<dbReference type="InterPro" id="IPR003265">
    <property type="entry name" value="HhH-GPD_domain"/>
</dbReference>
<evidence type="ECO:0000256" key="4">
    <source>
        <dbReference type="ARBA" id="ARBA00023204"/>
    </source>
</evidence>
<keyword evidence="4" id="KW-0234">DNA repair</keyword>
<protein>
    <recommendedName>
        <fullName evidence="2">DNA-3-methyladenine glycosylase II</fullName>
        <ecNumber evidence="2">3.2.2.21</ecNumber>
    </recommendedName>
</protein>
<dbReference type="InterPro" id="IPR011257">
    <property type="entry name" value="DNA_glycosylase"/>
</dbReference>
<keyword evidence="6" id="KW-0326">Glycosidase</keyword>
<evidence type="ECO:0000256" key="3">
    <source>
        <dbReference type="ARBA" id="ARBA00022763"/>
    </source>
</evidence>
<dbReference type="GO" id="GO:0006285">
    <property type="term" value="P:base-excision repair, AP site formation"/>
    <property type="evidence" value="ECO:0007669"/>
    <property type="project" value="TreeGrafter"/>
</dbReference>
<sequence length="305" mass="33303">MAAEAARGTGRFELAPVGPYSISASARFLEGFAPAHYEGGGSEHLRFAFVADGLDRGEQVAGAYAYPAGEKVVVETYGEAAPETVRDQTERVLSLDVDGGRFLEIGERDPVVRGLQERYPGLRPVCFYSPYEAAAWAIIGNRIRIVQAAKAKARMSEELGEPVELRGKKVQAFPGPSRLLHLNRFPGLSGRKAEYLRELSRAALAGKLEASYLRSLSTTEALARLKELPGIGDFSAELILLRGAGEPDRCPTHESRLAEAVAKAYGLEETPTPEEVGEISEGWRPYRTWVTLHLRIMLEDETGGM</sequence>
<dbReference type="GO" id="GO:0006307">
    <property type="term" value="P:DNA alkylation repair"/>
    <property type="evidence" value="ECO:0007669"/>
    <property type="project" value="TreeGrafter"/>
</dbReference>
<dbReference type="SMART" id="SM00478">
    <property type="entry name" value="ENDO3c"/>
    <property type="match status" value="1"/>
</dbReference>
<dbReference type="EMBL" id="CADCUT010000157">
    <property type="protein sequence ID" value="CAA9421906.1"/>
    <property type="molecule type" value="Genomic_DNA"/>
</dbReference>
<evidence type="ECO:0000259" key="5">
    <source>
        <dbReference type="SMART" id="SM00478"/>
    </source>
</evidence>
<keyword evidence="3" id="KW-0227">DNA damage</keyword>
<comment type="catalytic activity">
    <reaction evidence="1">
        <text>Hydrolysis of alkylated DNA, releasing 3-methyladenine, 3-methylguanine, 7-methylguanine and 7-methyladenine.</text>
        <dbReference type="EC" id="3.2.2.21"/>
    </reaction>
</comment>
<dbReference type="GO" id="GO:0032131">
    <property type="term" value="F:alkylated DNA binding"/>
    <property type="evidence" value="ECO:0007669"/>
    <property type="project" value="TreeGrafter"/>
</dbReference>
<evidence type="ECO:0000256" key="2">
    <source>
        <dbReference type="ARBA" id="ARBA00012000"/>
    </source>
</evidence>